<dbReference type="EMBL" id="SRLO01000062">
    <property type="protein sequence ID" value="TNN79722.1"/>
    <property type="molecule type" value="Genomic_DNA"/>
</dbReference>
<keyword evidence="3" id="KW-1185">Reference proteome</keyword>
<dbReference type="Proteomes" id="UP000314294">
    <property type="component" value="Unassembled WGS sequence"/>
</dbReference>
<protein>
    <submittedName>
        <fullName evidence="2">Uncharacterized protein</fullName>
    </submittedName>
</protein>
<evidence type="ECO:0000256" key="1">
    <source>
        <dbReference type="SAM" id="MobiDB-lite"/>
    </source>
</evidence>
<reference evidence="2 3" key="1">
    <citation type="submission" date="2019-03" db="EMBL/GenBank/DDBJ databases">
        <title>First draft genome of Liparis tanakae, snailfish: a comprehensive survey of snailfish specific genes.</title>
        <authorList>
            <person name="Kim W."/>
            <person name="Song I."/>
            <person name="Jeong J.-H."/>
            <person name="Kim D."/>
            <person name="Kim S."/>
            <person name="Ryu S."/>
            <person name="Song J.Y."/>
            <person name="Lee S.K."/>
        </authorList>
    </citation>
    <scope>NUCLEOTIDE SEQUENCE [LARGE SCALE GENOMIC DNA]</scope>
    <source>
        <tissue evidence="2">Muscle</tissue>
    </source>
</reference>
<evidence type="ECO:0000313" key="3">
    <source>
        <dbReference type="Proteomes" id="UP000314294"/>
    </source>
</evidence>
<evidence type="ECO:0000313" key="2">
    <source>
        <dbReference type="EMBL" id="TNN79722.1"/>
    </source>
</evidence>
<sequence length="178" mass="19254">MTPQQQTPGGRYENLTTAQRHSSCSMVRSDLHLVGPQSDGLSEGYEAVLCMANASDSLQTLNPGSGSPGPPFPSSSARTTVPLESELKKVLVNKNDKMAHAPGHVSAAVGGLKDESSVLSPVWPDSSRGLRCGSLLHEVTILNIFLKSKLYFEKKKDCRLNLTGRYISSPTYNQPKRL</sequence>
<comment type="caution">
    <text evidence="2">The sequence shown here is derived from an EMBL/GenBank/DDBJ whole genome shotgun (WGS) entry which is preliminary data.</text>
</comment>
<dbReference type="AlphaFoldDB" id="A0A4Z2IR58"/>
<feature type="region of interest" description="Disordered" evidence="1">
    <location>
        <begin position="59"/>
        <end position="80"/>
    </location>
</feature>
<organism evidence="2 3">
    <name type="scientific">Liparis tanakae</name>
    <name type="common">Tanaka's snailfish</name>
    <dbReference type="NCBI Taxonomy" id="230148"/>
    <lineage>
        <taxon>Eukaryota</taxon>
        <taxon>Metazoa</taxon>
        <taxon>Chordata</taxon>
        <taxon>Craniata</taxon>
        <taxon>Vertebrata</taxon>
        <taxon>Euteleostomi</taxon>
        <taxon>Actinopterygii</taxon>
        <taxon>Neopterygii</taxon>
        <taxon>Teleostei</taxon>
        <taxon>Neoteleostei</taxon>
        <taxon>Acanthomorphata</taxon>
        <taxon>Eupercaria</taxon>
        <taxon>Perciformes</taxon>
        <taxon>Cottioidei</taxon>
        <taxon>Cottales</taxon>
        <taxon>Liparidae</taxon>
        <taxon>Liparis</taxon>
    </lineage>
</organism>
<proteinExistence type="predicted"/>
<gene>
    <name evidence="2" type="ORF">EYF80_010096</name>
</gene>
<name>A0A4Z2IR58_9TELE</name>
<accession>A0A4Z2IR58</accession>